<sequence>MGRIGNQSRLEEIKGALNYVEDYDYEDMGITYCGCFRGLYSPHRYESCQDEQETMKHHRNLLTKKLKKVLSAILKWPKGKRFSLRRLRICSGLNEKRKIQFQYDPKSYALNFDDGAEKEGESVNLDFSARYACPIGGMNKVYLGLGEQGNVNILDW</sequence>
<keyword evidence="1" id="KW-1185">Reference proteome</keyword>
<dbReference type="AlphaFoldDB" id="A0A8B8LKW6"/>
<dbReference type="PANTHER" id="PTHR33168">
    <property type="entry name" value="STRESS INDUCED PROTEIN-RELATED"/>
    <property type="match status" value="1"/>
</dbReference>
<evidence type="ECO:0000313" key="2">
    <source>
        <dbReference type="RefSeq" id="XP_027356905.1"/>
    </source>
</evidence>
<dbReference type="GeneID" id="113866222"/>
<name>A0A8B8LKW6_ABRPR</name>
<dbReference type="Proteomes" id="UP000694853">
    <property type="component" value="Unplaced"/>
</dbReference>
<reference evidence="1" key="1">
    <citation type="journal article" date="2019" name="Toxins">
        <title>Detection of Abrin-Like and Prepropulchellin-Like Toxin Genes and Transcripts Using Whole Genome Sequencing and Full-Length Transcript Sequencing of Abrus precatorius.</title>
        <authorList>
            <person name="Hovde B.T."/>
            <person name="Daligault H.E."/>
            <person name="Hanschen E.R."/>
            <person name="Kunde Y.A."/>
            <person name="Johnson M.B."/>
            <person name="Starkenburg S.R."/>
            <person name="Johnson S.L."/>
        </authorList>
    </citation>
    <scope>NUCLEOTIDE SEQUENCE [LARGE SCALE GENOMIC DNA]</scope>
</reference>
<proteinExistence type="predicted"/>
<dbReference type="KEGG" id="aprc:113866222"/>
<dbReference type="RefSeq" id="XP_027356905.1">
    <property type="nucleotide sequence ID" value="XM_027501104.1"/>
</dbReference>
<accession>A0A8B8LKW6</accession>
<protein>
    <submittedName>
        <fullName evidence="2">Uncharacterized protein LOC113866222</fullName>
    </submittedName>
</protein>
<dbReference type="OrthoDB" id="1934748at2759"/>
<evidence type="ECO:0000313" key="1">
    <source>
        <dbReference type="Proteomes" id="UP000694853"/>
    </source>
</evidence>
<reference evidence="2" key="2">
    <citation type="submission" date="2025-08" db="UniProtKB">
        <authorList>
            <consortium name="RefSeq"/>
        </authorList>
    </citation>
    <scope>IDENTIFICATION</scope>
    <source>
        <tissue evidence="2">Young leaves</tissue>
    </source>
</reference>
<organism evidence="1 2">
    <name type="scientific">Abrus precatorius</name>
    <name type="common">Indian licorice</name>
    <name type="synonym">Glycine abrus</name>
    <dbReference type="NCBI Taxonomy" id="3816"/>
    <lineage>
        <taxon>Eukaryota</taxon>
        <taxon>Viridiplantae</taxon>
        <taxon>Streptophyta</taxon>
        <taxon>Embryophyta</taxon>
        <taxon>Tracheophyta</taxon>
        <taxon>Spermatophyta</taxon>
        <taxon>Magnoliopsida</taxon>
        <taxon>eudicotyledons</taxon>
        <taxon>Gunneridae</taxon>
        <taxon>Pentapetalae</taxon>
        <taxon>rosids</taxon>
        <taxon>fabids</taxon>
        <taxon>Fabales</taxon>
        <taxon>Fabaceae</taxon>
        <taxon>Papilionoideae</taxon>
        <taxon>50 kb inversion clade</taxon>
        <taxon>NPAAA clade</taxon>
        <taxon>indigoferoid/millettioid clade</taxon>
        <taxon>Abreae</taxon>
        <taxon>Abrus</taxon>
    </lineage>
</organism>
<gene>
    <name evidence="2" type="primary">LOC113866222</name>
</gene>